<dbReference type="InterPro" id="IPR042095">
    <property type="entry name" value="SUMF_sf"/>
</dbReference>
<dbReference type="RefSeq" id="WP_105337145.1">
    <property type="nucleotide sequence ID" value="NZ_PUHZ01000020.1"/>
</dbReference>
<dbReference type="PANTHER" id="PTHR23150">
    <property type="entry name" value="SULFATASE MODIFYING FACTOR 1, 2"/>
    <property type="match status" value="1"/>
</dbReference>
<dbReference type="InterPro" id="IPR005532">
    <property type="entry name" value="SUMF_dom"/>
</dbReference>
<dbReference type="Proteomes" id="UP000237819">
    <property type="component" value="Unassembled WGS sequence"/>
</dbReference>
<feature type="domain" description="Sulfatase-modifying factor enzyme-like" evidence="1">
    <location>
        <begin position="58"/>
        <end position="240"/>
    </location>
</feature>
<dbReference type="SUPFAM" id="SSF56436">
    <property type="entry name" value="C-type lectin-like"/>
    <property type="match status" value="1"/>
</dbReference>
<evidence type="ECO:0000313" key="2">
    <source>
        <dbReference type="EMBL" id="PQO44176.1"/>
    </source>
</evidence>
<dbReference type="GO" id="GO:0120147">
    <property type="term" value="F:formylglycine-generating oxidase activity"/>
    <property type="evidence" value="ECO:0007669"/>
    <property type="project" value="TreeGrafter"/>
</dbReference>
<evidence type="ECO:0000313" key="3">
    <source>
        <dbReference type="Proteomes" id="UP000237819"/>
    </source>
</evidence>
<gene>
    <name evidence="2" type="ORF">C5Y93_19565</name>
</gene>
<proteinExistence type="predicted"/>
<organism evidence="2 3">
    <name type="scientific">Blastopirellula marina</name>
    <dbReference type="NCBI Taxonomy" id="124"/>
    <lineage>
        <taxon>Bacteria</taxon>
        <taxon>Pseudomonadati</taxon>
        <taxon>Planctomycetota</taxon>
        <taxon>Planctomycetia</taxon>
        <taxon>Pirellulales</taxon>
        <taxon>Pirellulaceae</taxon>
        <taxon>Blastopirellula</taxon>
    </lineage>
</organism>
<dbReference type="InterPro" id="IPR051043">
    <property type="entry name" value="Sulfatase_Mod_Factor_Kinase"/>
</dbReference>
<protein>
    <recommendedName>
        <fullName evidence="1">Sulfatase-modifying factor enzyme-like domain-containing protein</fullName>
    </recommendedName>
</protein>
<dbReference type="EMBL" id="PUHZ01000020">
    <property type="protein sequence ID" value="PQO44176.1"/>
    <property type="molecule type" value="Genomic_DNA"/>
</dbReference>
<dbReference type="Pfam" id="PF03781">
    <property type="entry name" value="FGE-sulfatase"/>
    <property type="match status" value="1"/>
</dbReference>
<dbReference type="InterPro" id="IPR016187">
    <property type="entry name" value="CTDL_fold"/>
</dbReference>
<accession>A0A2S8GIA4</accession>
<dbReference type="OrthoDB" id="9812426at2"/>
<evidence type="ECO:0000259" key="1">
    <source>
        <dbReference type="Pfam" id="PF03781"/>
    </source>
</evidence>
<dbReference type="AlphaFoldDB" id="A0A2S8GIA4"/>
<reference evidence="2 3" key="1">
    <citation type="submission" date="2018-02" db="EMBL/GenBank/DDBJ databases">
        <title>Comparative genomes isolates from brazilian mangrove.</title>
        <authorList>
            <person name="Araujo J.E."/>
            <person name="Taketani R.G."/>
            <person name="Silva M.C.P."/>
            <person name="Loureco M.V."/>
            <person name="Andreote F.D."/>
        </authorList>
    </citation>
    <scope>NUCLEOTIDE SEQUENCE [LARGE SCALE GENOMIC DNA]</scope>
    <source>
        <strain evidence="2 3">Nap-Phe MGV</strain>
    </source>
</reference>
<dbReference type="PANTHER" id="PTHR23150:SF19">
    <property type="entry name" value="FORMYLGLYCINE-GENERATING ENZYME"/>
    <property type="match status" value="1"/>
</dbReference>
<sequence>MDRWIQTSVILTASAIFCLVNHASAQSQRDQSGEVTQLSPGEQAGEEWINSHGMAFCWCPPGSYLAGSPAKEPGRYADETQRRVVIDEGFWIGKFEVTKGQWTGSPIRNCLAVEDDHPQDNASCTKDAARALKALNELEAKLGALPPEWEYALPTEEQWEYAARAGAATRFYFGDDVNDLPKHANFSDRSYYETLDVYSNAAHRTLNDRFASLAPVGSFAANPWGLHDVYGNLAEWCDNCVARGGSWATSAENCRSAYRHPFGDRDTEQFIGFRFVIRRKQPERLR</sequence>
<comment type="caution">
    <text evidence="2">The sequence shown here is derived from an EMBL/GenBank/DDBJ whole genome shotgun (WGS) entry which is preliminary data.</text>
</comment>
<name>A0A2S8GIA4_9BACT</name>
<dbReference type="Gene3D" id="3.90.1580.10">
    <property type="entry name" value="paralog of FGE (formylglycine-generating enzyme)"/>
    <property type="match status" value="1"/>
</dbReference>